<keyword evidence="15" id="KW-1185">Reference proteome</keyword>
<dbReference type="GO" id="GO:0014069">
    <property type="term" value="C:postsynaptic density"/>
    <property type="evidence" value="ECO:0007669"/>
    <property type="project" value="TreeGrafter"/>
</dbReference>
<dbReference type="Pfam" id="PF17817">
    <property type="entry name" value="PDZ_5"/>
    <property type="match status" value="1"/>
</dbReference>
<dbReference type="InterPro" id="IPR036034">
    <property type="entry name" value="PDZ_sf"/>
</dbReference>
<keyword evidence="3" id="KW-0963">Cytoplasm</keyword>
<keyword evidence="5" id="KW-0221">Differentiation</keyword>
<evidence type="ECO:0000256" key="1">
    <source>
        <dbReference type="ARBA" id="ARBA00004245"/>
    </source>
</evidence>
<dbReference type="InterPro" id="IPR001478">
    <property type="entry name" value="PDZ"/>
</dbReference>
<keyword evidence="7" id="KW-0770">Synapse</keyword>
<organism evidence="14 15">
    <name type="scientific">Chionoecetes opilio</name>
    <name type="common">Atlantic snow crab</name>
    <name type="synonym">Cancer opilio</name>
    <dbReference type="NCBI Taxonomy" id="41210"/>
    <lineage>
        <taxon>Eukaryota</taxon>
        <taxon>Metazoa</taxon>
        <taxon>Ecdysozoa</taxon>
        <taxon>Arthropoda</taxon>
        <taxon>Crustacea</taxon>
        <taxon>Multicrustacea</taxon>
        <taxon>Malacostraca</taxon>
        <taxon>Eumalacostraca</taxon>
        <taxon>Eucarida</taxon>
        <taxon>Decapoda</taxon>
        <taxon>Pleocyemata</taxon>
        <taxon>Brachyura</taxon>
        <taxon>Eubrachyura</taxon>
        <taxon>Majoidea</taxon>
        <taxon>Majidae</taxon>
        <taxon>Chionoecetes</taxon>
    </lineage>
</organism>
<dbReference type="OrthoDB" id="62701at2759"/>
<evidence type="ECO:0000256" key="5">
    <source>
        <dbReference type="ARBA" id="ARBA00022782"/>
    </source>
</evidence>
<keyword evidence="4" id="KW-0597">Phosphoprotein</keyword>
<feature type="compositionally biased region" description="Pro residues" evidence="12">
    <location>
        <begin position="201"/>
        <end position="216"/>
    </location>
</feature>
<evidence type="ECO:0000256" key="9">
    <source>
        <dbReference type="ARBA" id="ARBA00023203"/>
    </source>
</evidence>
<dbReference type="AlphaFoldDB" id="A0A8J4Y628"/>
<feature type="compositionally biased region" description="Basic residues" evidence="12">
    <location>
        <begin position="218"/>
        <end position="243"/>
    </location>
</feature>
<evidence type="ECO:0000256" key="12">
    <source>
        <dbReference type="SAM" id="MobiDB-lite"/>
    </source>
</evidence>
<evidence type="ECO:0000256" key="3">
    <source>
        <dbReference type="ARBA" id="ARBA00022490"/>
    </source>
</evidence>
<dbReference type="Pfam" id="PF00595">
    <property type="entry name" value="PDZ"/>
    <property type="match status" value="1"/>
</dbReference>
<evidence type="ECO:0000313" key="14">
    <source>
        <dbReference type="EMBL" id="KAG0720853.1"/>
    </source>
</evidence>
<dbReference type="FunFam" id="2.30.42.10:FF:000010">
    <property type="entry name" value="Neurabin-1 isoform 1"/>
    <property type="match status" value="1"/>
</dbReference>
<reference evidence="14" key="1">
    <citation type="submission" date="2020-07" db="EMBL/GenBank/DDBJ databases">
        <title>The High-quality genome of the commercially important snow crab, Chionoecetes opilio.</title>
        <authorList>
            <person name="Jeong J.-H."/>
            <person name="Ryu S."/>
        </authorList>
    </citation>
    <scope>NUCLEOTIDE SEQUENCE</scope>
    <source>
        <strain evidence="14">MADBK_172401_WGS</strain>
        <tissue evidence="14">Digestive gland</tissue>
    </source>
</reference>
<dbReference type="Proteomes" id="UP000770661">
    <property type="component" value="Unassembled WGS sequence"/>
</dbReference>
<dbReference type="PANTHER" id="PTHR16154">
    <property type="entry name" value="NEURABIN"/>
    <property type="match status" value="1"/>
</dbReference>
<proteinExistence type="predicted"/>
<dbReference type="EMBL" id="JACEEZ010012129">
    <property type="protein sequence ID" value="KAG0720853.1"/>
    <property type="molecule type" value="Genomic_DNA"/>
</dbReference>
<dbReference type="GO" id="GO:0019722">
    <property type="term" value="P:calcium-mediated signaling"/>
    <property type="evidence" value="ECO:0007669"/>
    <property type="project" value="TreeGrafter"/>
</dbReference>
<dbReference type="GO" id="GO:0051015">
    <property type="term" value="F:actin filament binding"/>
    <property type="evidence" value="ECO:0007669"/>
    <property type="project" value="TreeGrafter"/>
</dbReference>
<dbReference type="PANTHER" id="PTHR16154:SF6">
    <property type="entry name" value="SPINOPHILIN, ISOFORM J"/>
    <property type="match status" value="1"/>
</dbReference>
<dbReference type="InterPro" id="IPR040645">
    <property type="entry name" value="Neurabin-1/2_PDZ"/>
</dbReference>
<accession>A0A8J4Y628</accession>
<dbReference type="GO" id="GO:0007015">
    <property type="term" value="P:actin filament organization"/>
    <property type="evidence" value="ECO:0007669"/>
    <property type="project" value="TreeGrafter"/>
</dbReference>
<evidence type="ECO:0000256" key="10">
    <source>
        <dbReference type="ARBA" id="ARBA00023212"/>
    </source>
</evidence>
<name>A0A8J4Y628_CHIOP</name>
<evidence type="ECO:0000256" key="6">
    <source>
        <dbReference type="ARBA" id="ARBA00022902"/>
    </source>
</evidence>
<evidence type="ECO:0000256" key="2">
    <source>
        <dbReference type="ARBA" id="ARBA00022473"/>
    </source>
</evidence>
<comment type="subcellular location">
    <subcellularLocation>
        <location evidence="1">Cytoplasm</location>
        <location evidence="1">Cytoskeleton</location>
    </subcellularLocation>
    <subcellularLocation>
        <location evidence="11">Synapse</location>
    </subcellularLocation>
</comment>
<dbReference type="GO" id="GO:0015629">
    <property type="term" value="C:actin cytoskeleton"/>
    <property type="evidence" value="ECO:0007669"/>
    <property type="project" value="TreeGrafter"/>
</dbReference>
<dbReference type="SMART" id="SM00228">
    <property type="entry name" value="PDZ"/>
    <property type="match status" value="1"/>
</dbReference>
<evidence type="ECO:0000259" key="13">
    <source>
        <dbReference type="PROSITE" id="PS50106"/>
    </source>
</evidence>
<evidence type="ECO:0000256" key="7">
    <source>
        <dbReference type="ARBA" id="ARBA00023018"/>
    </source>
</evidence>
<keyword evidence="2" id="KW-0217">Developmental protein</keyword>
<evidence type="ECO:0000256" key="8">
    <source>
        <dbReference type="ARBA" id="ARBA00023054"/>
    </source>
</evidence>
<protein>
    <submittedName>
        <fullName evidence="14">Neurabin-2</fullName>
    </submittedName>
</protein>
<evidence type="ECO:0000256" key="11">
    <source>
        <dbReference type="ARBA" id="ARBA00034103"/>
    </source>
</evidence>
<dbReference type="Gene3D" id="2.30.42.10">
    <property type="match status" value="1"/>
</dbReference>
<dbReference type="GO" id="GO:0030425">
    <property type="term" value="C:dendrite"/>
    <property type="evidence" value="ECO:0007669"/>
    <property type="project" value="TreeGrafter"/>
</dbReference>
<keyword evidence="9" id="KW-0009">Actin-binding</keyword>
<dbReference type="SUPFAM" id="SSF50156">
    <property type="entry name" value="PDZ domain-like"/>
    <property type="match status" value="1"/>
</dbReference>
<evidence type="ECO:0000313" key="15">
    <source>
        <dbReference type="Proteomes" id="UP000770661"/>
    </source>
</evidence>
<dbReference type="GO" id="GO:0031175">
    <property type="term" value="P:neuron projection development"/>
    <property type="evidence" value="ECO:0007669"/>
    <property type="project" value="TreeGrafter"/>
</dbReference>
<feature type="region of interest" description="Disordered" evidence="12">
    <location>
        <begin position="191"/>
        <end position="243"/>
    </location>
</feature>
<dbReference type="InterPro" id="IPR043446">
    <property type="entry name" value="Neurabin-like"/>
</dbReference>
<dbReference type="GO" id="GO:0005737">
    <property type="term" value="C:cytoplasm"/>
    <property type="evidence" value="ECO:0007669"/>
    <property type="project" value="TreeGrafter"/>
</dbReference>
<gene>
    <name evidence="14" type="primary">Ppp1r9b</name>
    <name evidence="14" type="ORF">GWK47_047608</name>
</gene>
<dbReference type="PROSITE" id="PS50106">
    <property type="entry name" value="PDZ"/>
    <property type="match status" value="1"/>
</dbReference>
<sequence>MVEDGVHYLEDGHFWVEVPGLPDDDDEFEDDPSFPFHPPTRLSFSTLPVQVFSTYSVTEYDRKNDEVDPVAASAEYELEKRVEKMDVFPVEIIKGEGGLGLSIIGMGVGADAGVEKLGIFVKTITPGGATEEDTRIQVNDQIIEVDGKSLVGVTQVFAASVLKNTSGAVHFLIGREKDPDNSEVAILIKHPLQVRDRRTPHPPPPPHPPTHPPIHPPTHTHKTPHPHPPHTHTHHTRRKGEIL</sequence>
<feature type="domain" description="PDZ" evidence="13">
    <location>
        <begin position="89"/>
        <end position="177"/>
    </location>
</feature>
<comment type="caution">
    <text evidence="14">The sequence shown here is derived from an EMBL/GenBank/DDBJ whole genome shotgun (WGS) entry which is preliminary data.</text>
</comment>
<keyword evidence="6" id="KW-0524">Neurogenesis</keyword>
<dbReference type="CDD" id="cd06790">
    <property type="entry name" value="PDZ_neurabin-like"/>
    <property type="match status" value="1"/>
</dbReference>
<keyword evidence="10" id="KW-0206">Cytoskeleton</keyword>
<evidence type="ECO:0000256" key="4">
    <source>
        <dbReference type="ARBA" id="ARBA00022553"/>
    </source>
</evidence>
<keyword evidence="8" id="KW-0175">Coiled coil</keyword>